<comment type="caution">
    <text evidence="1">The sequence shown here is derived from an EMBL/GenBank/DDBJ whole genome shotgun (WGS) entry which is preliminary data.</text>
</comment>
<gene>
    <name evidence="1" type="ORF">HMPREF3208_00764</name>
</gene>
<organism evidence="1 2">
    <name type="scientific">Gardnerella vaginalis</name>
    <dbReference type="NCBI Taxonomy" id="2702"/>
    <lineage>
        <taxon>Bacteria</taxon>
        <taxon>Bacillati</taxon>
        <taxon>Actinomycetota</taxon>
        <taxon>Actinomycetes</taxon>
        <taxon>Bifidobacteriales</taxon>
        <taxon>Bifidobacteriaceae</taxon>
        <taxon>Gardnerella</taxon>
    </lineage>
</organism>
<evidence type="ECO:0000313" key="1">
    <source>
        <dbReference type="EMBL" id="KXA20672.1"/>
    </source>
</evidence>
<accession>A0A133NWL1</accession>
<evidence type="ECO:0000313" key="2">
    <source>
        <dbReference type="Proteomes" id="UP000070687"/>
    </source>
</evidence>
<dbReference type="Proteomes" id="UP000070687">
    <property type="component" value="Unassembled WGS sequence"/>
</dbReference>
<reference evidence="1 2" key="1">
    <citation type="submission" date="2016-01" db="EMBL/GenBank/DDBJ databases">
        <authorList>
            <person name="Oliw E.H."/>
        </authorList>
    </citation>
    <scope>NUCLEOTIDE SEQUENCE [LARGE SCALE GENOMIC DNA]</scope>
    <source>
        <strain evidence="1 2">PSS_7772B</strain>
    </source>
</reference>
<dbReference type="EMBL" id="LRQB01000043">
    <property type="protein sequence ID" value="KXA20672.1"/>
    <property type="molecule type" value="Genomic_DNA"/>
</dbReference>
<dbReference type="AlphaFoldDB" id="A0A133NWL1"/>
<dbReference type="PATRIC" id="fig|2702.100.peg.744"/>
<sequence>MLFCIRYRKCFKSDFLDFLCIVDISYLQRFRIAFIFDQPRYIVEARHYDSKRF</sequence>
<name>A0A133NWL1_GARVA</name>
<protein>
    <submittedName>
        <fullName evidence="1">Uncharacterized protein</fullName>
    </submittedName>
</protein>
<proteinExistence type="predicted"/>